<evidence type="ECO:0000256" key="1">
    <source>
        <dbReference type="SAM" id="Phobius"/>
    </source>
</evidence>
<gene>
    <name evidence="2" type="ORF">AWW68_18005</name>
</gene>
<organism evidence="2 3">
    <name type="scientific">Roseivirga spongicola</name>
    <dbReference type="NCBI Taxonomy" id="333140"/>
    <lineage>
        <taxon>Bacteria</taxon>
        <taxon>Pseudomonadati</taxon>
        <taxon>Bacteroidota</taxon>
        <taxon>Cytophagia</taxon>
        <taxon>Cytophagales</taxon>
        <taxon>Roseivirgaceae</taxon>
        <taxon>Roseivirga</taxon>
    </lineage>
</organism>
<proteinExistence type="predicted"/>
<name>A0A150WZQ2_9BACT</name>
<keyword evidence="1" id="KW-1133">Transmembrane helix</keyword>
<keyword evidence="1" id="KW-0472">Membrane</keyword>
<dbReference type="AlphaFoldDB" id="A0A150WZQ2"/>
<evidence type="ECO:0000313" key="2">
    <source>
        <dbReference type="EMBL" id="KYG71906.1"/>
    </source>
</evidence>
<sequence>MNNALRSYSLKKSKQYSFSKNILASRVAGLLFGSALQALFLSLTYIGAEVREIRQEKLAKIILLLLIGC</sequence>
<keyword evidence="1" id="KW-0812">Transmembrane</keyword>
<protein>
    <submittedName>
        <fullName evidence="2">Uncharacterized protein</fullName>
    </submittedName>
</protein>
<feature type="transmembrane region" description="Helical" evidence="1">
    <location>
        <begin position="27"/>
        <end position="48"/>
    </location>
</feature>
<dbReference type="EMBL" id="LRPC01000031">
    <property type="protein sequence ID" value="KYG71906.1"/>
    <property type="molecule type" value="Genomic_DNA"/>
</dbReference>
<evidence type="ECO:0000313" key="3">
    <source>
        <dbReference type="Proteomes" id="UP000075606"/>
    </source>
</evidence>
<comment type="caution">
    <text evidence="2">The sequence shown here is derived from an EMBL/GenBank/DDBJ whole genome shotgun (WGS) entry which is preliminary data.</text>
</comment>
<accession>A0A150WZQ2</accession>
<reference evidence="2 3" key="1">
    <citation type="submission" date="2016-01" db="EMBL/GenBank/DDBJ databases">
        <title>Genome sequencing of Roseivirga spongicola UST030701-084.</title>
        <authorList>
            <person name="Selvaratnam C."/>
            <person name="Thevarajoo S."/>
            <person name="Goh K.M."/>
            <person name="Ee R."/>
            <person name="Chan K.-G."/>
            <person name="Chong C.S."/>
        </authorList>
    </citation>
    <scope>NUCLEOTIDE SEQUENCE [LARGE SCALE GENOMIC DNA]</scope>
    <source>
        <strain evidence="2 3">UST030701-084</strain>
    </source>
</reference>
<dbReference type="Proteomes" id="UP000075606">
    <property type="component" value="Unassembled WGS sequence"/>
</dbReference>
<keyword evidence="3" id="KW-1185">Reference proteome</keyword>